<keyword evidence="2" id="KW-0808">Transferase</keyword>
<dbReference type="PANTHER" id="PTHR43792">
    <property type="entry name" value="GNAT FAMILY, PUTATIVE (AFU_ORTHOLOGUE AFUA_3G00765)-RELATED-RELATED"/>
    <property type="match status" value="1"/>
</dbReference>
<dbReference type="SUPFAM" id="SSF55729">
    <property type="entry name" value="Acyl-CoA N-acyltransferases (Nat)"/>
    <property type="match status" value="1"/>
</dbReference>
<reference evidence="3" key="1">
    <citation type="submission" date="2016-06" db="EMBL/GenBank/DDBJ databases">
        <authorList>
            <person name="Varghese N."/>
            <person name="Submissions Spin"/>
        </authorList>
    </citation>
    <scope>NUCLEOTIDE SEQUENCE [LARGE SCALE GENOMIC DNA]</scope>
    <source>
        <strain evidence="3">DSM 43816</strain>
    </source>
</reference>
<keyword evidence="3" id="KW-1185">Reference proteome</keyword>
<dbReference type="InterPro" id="IPR051531">
    <property type="entry name" value="N-acetyltransferase"/>
</dbReference>
<dbReference type="GO" id="GO:0016747">
    <property type="term" value="F:acyltransferase activity, transferring groups other than amino-acyl groups"/>
    <property type="evidence" value="ECO:0007669"/>
    <property type="project" value="InterPro"/>
</dbReference>
<dbReference type="RefSeq" id="WP_088980166.1">
    <property type="nucleotide sequence ID" value="NZ_LT607413.1"/>
</dbReference>
<dbReference type="Proteomes" id="UP000198253">
    <property type="component" value="Chromosome I"/>
</dbReference>
<proteinExistence type="predicted"/>
<dbReference type="PROSITE" id="PS51186">
    <property type="entry name" value="GNAT"/>
    <property type="match status" value="1"/>
</dbReference>
<dbReference type="InterPro" id="IPR016181">
    <property type="entry name" value="Acyl_CoA_acyltransferase"/>
</dbReference>
<dbReference type="AlphaFoldDB" id="A0A1C4UNA6"/>
<dbReference type="InParanoid" id="A0A1C4UNA6"/>
<dbReference type="Gene3D" id="3.40.630.30">
    <property type="match status" value="1"/>
</dbReference>
<evidence type="ECO:0000313" key="3">
    <source>
        <dbReference type="Proteomes" id="UP000198253"/>
    </source>
</evidence>
<sequence>MAVITETERLLVRPWTREPADLASLYDMYSRPEMMRFFNNGTPLTDPEQVVEMLDRWELRGSRDGWYDIWAVELRDSGQVVGTTMIKQLPGPDDPVLSDDIEVGWHLHPDHWGNGYATEAARALIEREWAHTSTEQIYAVTDPGNEASKAVTRRLGMSYLGRRTDWYGGTEVDAFVLHRPTLR</sequence>
<accession>A0A1C4UNA6</accession>
<name>A0A1C4UNA6_MICEC</name>
<feature type="domain" description="N-acetyltransferase" evidence="1">
    <location>
        <begin position="10"/>
        <end position="183"/>
    </location>
</feature>
<protein>
    <submittedName>
        <fullName evidence="2">Protein N-acetyltransferase, RimJ/RimL family</fullName>
    </submittedName>
</protein>
<dbReference type="OrthoDB" id="3533156at2"/>
<dbReference type="EMBL" id="LT607413">
    <property type="protein sequence ID" value="SCE73121.1"/>
    <property type="molecule type" value="Genomic_DNA"/>
</dbReference>
<gene>
    <name evidence="2" type="ORF">GA0070618_0496</name>
</gene>
<evidence type="ECO:0000259" key="1">
    <source>
        <dbReference type="PROSITE" id="PS51186"/>
    </source>
</evidence>
<evidence type="ECO:0000313" key="2">
    <source>
        <dbReference type="EMBL" id="SCE73121.1"/>
    </source>
</evidence>
<dbReference type="PANTHER" id="PTHR43792:SF1">
    <property type="entry name" value="N-ACETYLTRANSFERASE DOMAIN-CONTAINING PROTEIN"/>
    <property type="match status" value="1"/>
</dbReference>
<organism evidence="2 3">
    <name type="scientific">Micromonospora echinospora</name>
    <name type="common">Micromonospora purpurea</name>
    <dbReference type="NCBI Taxonomy" id="1877"/>
    <lineage>
        <taxon>Bacteria</taxon>
        <taxon>Bacillati</taxon>
        <taxon>Actinomycetota</taxon>
        <taxon>Actinomycetes</taxon>
        <taxon>Micromonosporales</taxon>
        <taxon>Micromonosporaceae</taxon>
        <taxon>Micromonospora</taxon>
    </lineage>
</organism>
<dbReference type="InterPro" id="IPR000182">
    <property type="entry name" value="GNAT_dom"/>
</dbReference>
<dbReference type="Pfam" id="PF13302">
    <property type="entry name" value="Acetyltransf_3"/>
    <property type="match status" value="1"/>
</dbReference>